<gene>
    <name evidence="1" type="ORF">ACI1P1_12145</name>
</gene>
<evidence type="ECO:0000313" key="1">
    <source>
        <dbReference type="EMBL" id="MFM9329038.1"/>
    </source>
</evidence>
<dbReference type="EMBL" id="JBJURJ010000007">
    <property type="protein sequence ID" value="MFM9329038.1"/>
    <property type="molecule type" value="Genomic_DNA"/>
</dbReference>
<protein>
    <submittedName>
        <fullName evidence="1">PKD domain-containing protein</fullName>
    </submittedName>
</protein>
<sequence>MKVKRRVKVLAVGTVLGVMLWMILLPLFTGDTAHAQTVSYPINYSGQATVGWQAAYSRHATLDLPLAAEAITGKSISKVELMLDGSPIETYTDMSGQASWSKSVTGYAGTAIEVASSYNSTVKGYYAWYRAPGDTKWQADLILPDGSSEHRTVGGIGELDSYGLPTAPAAEENRLTLGGSRTSGFKINAENPPGNLTKGQEWDFNLVDLNPSFVDIKTKADEKIEGPYGTSGQPDISVQPYSSNWKETFIGDLQNFRIRYKQDFSFEPEGAYYYSTDADKVNVYFAAFETSFVSHTYRYPNEIRVTYVDKPGASATPTPTPTPTPDKEKIVANFDIEEPVIEFGEQNWARPIGSSVTGGGHKLKEYVWTVSQDGHTETIANNAFIAMGGFPPSPRWLTTGTVSVSLKVVSTSGNSASAGPKTFQIISPTNCSSYNPNLDFSVGFVEHGNRGAWEAITSAVVGDYVDVQVMAKRPDAEAPPSGSYPRTFTTWDWKTAAQSSSWLKKYYEGYQPNDDEEYYSFPYNMIFTNADIGSHSIKATRTDVCGNARSSTAQVTVVPPNPVAVIRGPGTVKEARPLTEAFDSSSSYSPVKGRSINHSRDEWGNKQTVYYTPGTEIITLKVWDNGGLPSLEEARHTLTVLPDLPPVALGKAPGKAIRGSSITIKDASYSPDGDTLKPTEIWEQYDANNDGIYDGETLVPLSFNDGKLTRQYDKVGKYRYKIRAVEISPLEKDDTSYFYVEVVNDSPWVSFEMSSFVQEPMVIPTVPVSLNPSDWNATSTFEDNVKKNWKINSDGSMGTYSYVANFKGSWSSQDFMQYGTVDPNASTLLQEKGDLIYSGDSTRQIRPIYLAGRGTIYIYERTYSDWTEPYTEIYIQNLAGQIAKVEGNGKSITFPSGKAGILAGVNTAADEIIFQGGYLWDGFGYRVYRLSSFFSSWQPINLYDAQFQVVPVLLREYAKPVRGSPIEGTRPEMDYDRSTLPTQNKPSYLPLTGADGATVTIPNNSYDYSLSKKNSAGNTVWQVSLAYAENGPYGPQGFRMIPKGLMYNGDETRLFTIGAKARSYSDEDGEQWGFMHNMVEVRDAGTGSLINRVSLSSTDFEYNITNLYAYKNKLIVTGDMGLQIYDQDLQLIYNNPSMKNSKLQGDGLLFSLSNETQSGGNNQTNYGVTYYVIFDINIMQVINQGGGKILPAVYNSDQNDSTTDYISHTYQFTGYYDETSFSHYSWSSVKQVPYRNRPLMAHSQLINSQIPQLSDSVIGFKYRYTDESRLSSNTAGMSFRIKDRRNMLRLQVSTNKLNFVKIVEGNETLLKSEPYSFDKNVYYNLQIRSAGSKHTAYVNGVPLLSIDDGTFASGTFGPYSDLFNVSFKDVTYQDRASSNSSLTKDTVIVDQTIQYALTYEDTESDPHPLELTWWKFIQTNPNKFLDAGDGKSGWSGMNGRTDHGNLPSLDKVGVWRVTHWLKDDPHPQYPYPSEVFGNYRGESNQFGRNIIVHRRPVALFTLWLNGDGTVGWNEQSYDPDRWLSNWNYSTESPVYASNRGIYARKYKYITPSGLEQEGKLTRPTESGVYTVSEAVMDEYGAWSDWYDQQITANIVLPPNKLPVVDFELPSPVYRDDLVQLTNKSYDPDGDPLTYSWSIMKPPYTSHLSTGKDPAFIIRDRGLGKDAVSPNWFITLEATDSKGETGTKTKPLTVLNHVPTTAIHGKQEVLIRQTHSYQSGGADQDSEDNGNLSYYWKVTAPDGTEDSYSGSTISLTFTQGGTYKLEHWVVDPVGDSSNIVQLLVSVDDNKPPVPGFTMAPNPAFRGESVGIVSMASDPDGIIVKHDYWISGPGIDQHWTSEPNWNRTFNTLGSYTIRQRVEDNKGAAAETSQVLQVINRLPTVELTTPSGPDIDNPSVNIPPFRAEWSYADLDGDQQQSWHFRIYEYGSDRLMIQGSDTGTASGFNVAPGVLVGGTTYYAVVTVSDGYDTVSSSPKFFILNRPPVADFDWSPKPVYEGDTVTLTSLSTDPDGDELLEKWEIKAPDGTSLAYDAAHPPKWTQVGNYDVKLTVVDPFGAANSITKSITVLPLSIEGQVHHTTQWNLNRQKSNLDKGDDPESPWLINQFLAGEKFMLMASTTNIQTGSTVQANEVWVTLVDTGDWDHLSFTSGARNEWEGSLYKPEFYHLSEGSVTFLFEVIYSNGTRKQDLVEVEIRTEQTDDYWQLIRDK</sequence>
<reference evidence="1" key="1">
    <citation type="submission" date="2024-12" db="EMBL/GenBank/DDBJ databases">
        <authorList>
            <person name="Wu N."/>
        </authorList>
    </citation>
    <scope>NUCLEOTIDE SEQUENCE</scope>
    <source>
        <strain evidence="1">P15</strain>
    </source>
</reference>
<evidence type="ECO:0000313" key="2">
    <source>
        <dbReference type="Proteomes" id="UP001631969"/>
    </source>
</evidence>
<accession>A0ACC7NWC0</accession>
<proteinExistence type="predicted"/>
<organism evidence="1 2">
    <name type="scientific">Paenibacillus mesotrionivorans</name>
    <dbReference type="NCBI Taxonomy" id="3160968"/>
    <lineage>
        <taxon>Bacteria</taxon>
        <taxon>Bacillati</taxon>
        <taxon>Bacillota</taxon>
        <taxon>Bacilli</taxon>
        <taxon>Bacillales</taxon>
        <taxon>Paenibacillaceae</taxon>
        <taxon>Paenibacillus</taxon>
    </lineage>
</organism>
<name>A0ACC7NWC0_9BACL</name>
<keyword evidence="2" id="KW-1185">Reference proteome</keyword>
<comment type="caution">
    <text evidence="1">The sequence shown here is derived from an EMBL/GenBank/DDBJ whole genome shotgun (WGS) entry which is preliminary data.</text>
</comment>
<dbReference type="Proteomes" id="UP001631969">
    <property type="component" value="Unassembled WGS sequence"/>
</dbReference>